<dbReference type="Pfam" id="PF00535">
    <property type="entry name" value="Glycos_transf_2"/>
    <property type="match status" value="1"/>
</dbReference>
<name>A0A381S6A4_9ZZZZ</name>
<dbReference type="SUPFAM" id="SSF53448">
    <property type="entry name" value="Nucleotide-diphospho-sugar transferases"/>
    <property type="match status" value="1"/>
</dbReference>
<dbReference type="Gene3D" id="3.90.550.10">
    <property type="entry name" value="Spore Coat Polysaccharide Biosynthesis Protein SpsA, Chain A"/>
    <property type="match status" value="1"/>
</dbReference>
<evidence type="ECO:0000259" key="1">
    <source>
        <dbReference type="Pfam" id="PF00535"/>
    </source>
</evidence>
<evidence type="ECO:0000313" key="2">
    <source>
        <dbReference type="EMBL" id="SUZ98848.1"/>
    </source>
</evidence>
<reference evidence="2" key="1">
    <citation type="submission" date="2018-05" db="EMBL/GenBank/DDBJ databases">
        <authorList>
            <person name="Lanie J.A."/>
            <person name="Ng W.-L."/>
            <person name="Kazmierczak K.M."/>
            <person name="Andrzejewski T.M."/>
            <person name="Davidsen T.M."/>
            <person name="Wayne K.J."/>
            <person name="Tettelin H."/>
            <person name="Glass J.I."/>
            <person name="Rusch D."/>
            <person name="Podicherti R."/>
            <person name="Tsui H.-C.T."/>
            <person name="Winkler M.E."/>
        </authorList>
    </citation>
    <scope>NUCLEOTIDE SEQUENCE</scope>
</reference>
<dbReference type="InterPro" id="IPR029044">
    <property type="entry name" value="Nucleotide-diphossugar_trans"/>
</dbReference>
<dbReference type="InterPro" id="IPR001173">
    <property type="entry name" value="Glyco_trans_2-like"/>
</dbReference>
<sequence length="254" mass="28462">MDRCLLSLHAHPPSGPHEVIVVDNASNDNNVVSVHEKWPKVRIVPLLENVGFAEGCNIGFAHTKAPLVLLLNPDTVVPEGALDRLVDALMSDDECAVAGPRLVDGAGSVELSWGPMLGPFNQIQHKIFTWLYGHGFPPVTSLIRNRANRVHFPDWVSGACLLVRRVDAEAVGFFDKRFFMYIEDVDFCAAIRSRQRRILFTPASEVQHIRGQSAATAPKATALAYRRSQLAFYDKHHPFWAPILRSYLRFCQRI</sequence>
<dbReference type="EMBL" id="UINC01002644">
    <property type="protein sequence ID" value="SUZ98848.1"/>
    <property type="molecule type" value="Genomic_DNA"/>
</dbReference>
<accession>A0A381S6A4</accession>
<protein>
    <recommendedName>
        <fullName evidence="1">Glycosyltransferase 2-like domain-containing protein</fullName>
    </recommendedName>
</protein>
<gene>
    <name evidence="2" type="ORF">METZ01_LOCUS51702</name>
</gene>
<dbReference type="CDD" id="cd04186">
    <property type="entry name" value="GT_2_like_c"/>
    <property type="match status" value="1"/>
</dbReference>
<dbReference type="AlphaFoldDB" id="A0A381S6A4"/>
<proteinExistence type="predicted"/>
<dbReference type="PANTHER" id="PTHR43179:SF7">
    <property type="entry name" value="RHAMNOSYLTRANSFERASE WBBL"/>
    <property type="match status" value="1"/>
</dbReference>
<feature type="domain" description="Glycosyltransferase 2-like" evidence="1">
    <location>
        <begin position="2"/>
        <end position="125"/>
    </location>
</feature>
<organism evidence="2">
    <name type="scientific">marine metagenome</name>
    <dbReference type="NCBI Taxonomy" id="408172"/>
    <lineage>
        <taxon>unclassified sequences</taxon>
        <taxon>metagenomes</taxon>
        <taxon>ecological metagenomes</taxon>
    </lineage>
</organism>
<dbReference type="PANTHER" id="PTHR43179">
    <property type="entry name" value="RHAMNOSYLTRANSFERASE WBBL"/>
    <property type="match status" value="1"/>
</dbReference>